<dbReference type="InterPro" id="IPR015671">
    <property type="entry name" value="GSCR1_dom"/>
</dbReference>
<accession>A0AAW1T1H9</accession>
<dbReference type="EMBL" id="JALJOV010000452">
    <property type="protein sequence ID" value="KAK9863592.1"/>
    <property type="molecule type" value="Genomic_DNA"/>
</dbReference>
<protein>
    <recommendedName>
        <fullName evidence="2">GLTSCR protein conserved domain-containing protein</fullName>
    </recommendedName>
</protein>
<evidence type="ECO:0000313" key="3">
    <source>
        <dbReference type="EMBL" id="KAK9863592.1"/>
    </source>
</evidence>
<proteinExistence type="predicted"/>
<gene>
    <name evidence="3" type="ORF">WJX84_001897</name>
</gene>
<feature type="compositionally biased region" description="Polar residues" evidence="1">
    <location>
        <begin position="138"/>
        <end position="149"/>
    </location>
</feature>
<name>A0AAW1T1H9_9CHLO</name>
<sequence length="274" mass="29768">MFADDAAAAEDCLKICNLDYNRPFDSLEDVVGRLLPFHVLAAQEEQDIQSAAGSTDTGIVPSTSQQAQAHADFLQVQKLTQQLAAIKAKMDGIQASVCQSHMTAEDSYQLERLLHQDAQQRLQAQRSETKQAMAEALTHSQAPEANSPETYYHGMDQASAAAAGMLQQSQPRNAASLSQQQAWAQYHIGPKLQQETRQRICGFIIVSAPQPILPSAAAASAMYTPGRASSRCEALGLKYLSRRRCSGNRPPALSREGKQLTACTSRGLLPEVFP</sequence>
<comment type="caution">
    <text evidence="3">The sequence shown here is derived from an EMBL/GenBank/DDBJ whole genome shotgun (WGS) entry which is preliminary data.</text>
</comment>
<evidence type="ECO:0000313" key="4">
    <source>
        <dbReference type="Proteomes" id="UP001485043"/>
    </source>
</evidence>
<organism evidence="3 4">
    <name type="scientific">Apatococcus fuscideae</name>
    <dbReference type="NCBI Taxonomy" id="2026836"/>
    <lineage>
        <taxon>Eukaryota</taxon>
        <taxon>Viridiplantae</taxon>
        <taxon>Chlorophyta</taxon>
        <taxon>core chlorophytes</taxon>
        <taxon>Trebouxiophyceae</taxon>
        <taxon>Chlorellales</taxon>
        <taxon>Chlorellaceae</taxon>
        <taxon>Apatococcus</taxon>
    </lineage>
</organism>
<feature type="region of interest" description="Disordered" evidence="1">
    <location>
        <begin position="121"/>
        <end position="151"/>
    </location>
</feature>
<keyword evidence="4" id="KW-1185">Reference proteome</keyword>
<dbReference type="Pfam" id="PF15249">
    <property type="entry name" value="GLTSCR1"/>
    <property type="match status" value="1"/>
</dbReference>
<dbReference type="Proteomes" id="UP001485043">
    <property type="component" value="Unassembled WGS sequence"/>
</dbReference>
<evidence type="ECO:0000256" key="1">
    <source>
        <dbReference type="SAM" id="MobiDB-lite"/>
    </source>
</evidence>
<dbReference type="AlphaFoldDB" id="A0AAW1T1H9"/>
<evidence type="ECO:0000259" key="2">
    <source>
        <dbReference type="Pfam" id="PF15249"/>
    </source>
</evidence>
<reference evidence="3 4" key="1">
    <citation type="journal article" date="2024" name="Nat. Commun.">
        <title>Phylogenomics reveals the evolutionary origins of lichenization in chlorophyte algae.</title>
        <authorList>
            <person name="Puginier C."/>
            <person name="Libourel C."/>
            <person name="Otte J."/>
            <person name="Skaloud P."/>
            <person name="Haon M."/>
            <person name="Grisel S."/>
            <person name="Petersen M."/>
            <person name="Berrin J.G."/>
            <person name="Delaux P.M."/>
            <person name="Dal Grande F."/>
            <person name="Keller J."/>
        </authorList>
    </citation>
    <scope>NUCLEOTIDE SEQUENCE [LARGE SCALE GENOMIC DNA]</scope>
    <source>
        <strain evidence="3 4">SAG 2523</strain>
    </source>
</reference>
<feature type="domain" description="GLTSCR protein conserved" evidence="2">
    <location>
        <begin position="11"/>
        <end position="126"/>
    </location>
</feature>